<comment type="caution">
    <text evidence="1">The sequence shown here is derived from an EMBL/GenBank/DDBJ whole genome shotgun (WGS) entry which is preliminary data.</text>
</comment>
<name>G2G3N4_9ACTN</name>
<dbReference type="EMBL" id="AGBF01000001">
    <property type="protein sequence ID" value="EGX61780.1"/>
    <property type="molecule type" value="Genomic_DNA"/>
</dbReference>
<proteinExistence type="predicted"/>
<dbReference type="NCBIfam" id="NF033179">
    <property type="entry name" value="TnsA_like_Actin"/>
    <property type="match status" value="1"/>
</dbReference>
<evidence type="ECO:0008006" key="3">
    <source>
        <dbReference type="Google" id="ProtNLM"/>
    </source>
</evidence>
<dbReference type="Proteomes" id="UP000004217">
    <property type="component" value="Unassembled WGS sequence"/>
</dbReference>
<accession>G2G3N4</accession>
<dbReference type="AlphaFoldDB" id="G2G3N4"/>
<reference evidence="1 2" key="1">
    <citation type="submission" date="2011-08" db="EMBL/GenBank/DDBJ databases">
        <authorList>
            <person name="Lin Y."/>
            <person name="Hao X."/>
            <person name="Johnstone L."/>
            <person name="Miller S.J."/>
            <person name="Wei G."/>
            <person name="Rensing C."/>
        </authorList>
    </citation>
    <scope>NUCLEOTIDE SEQUENCE [LARGE SCALE GENOMIC DNA]</scope>
    <source>
        <strain evidence="1 2">K42</strain>
    </source>
</reference>
<organism evidence="1 2">
    <name type="scientific">Streptomyces zinciresistens K42</name>
    <dbReference type="NCBI Taxonomy" id="700597"/>
    <lineage>
        <taxon>Bacteria</taxon>
        <taxon>Bacillati</taxon>
        <taxon>Actinomycetota</taxon>
        <taxon>Actinomycetes</taxon>
        <taxon>Kitasatosporales</taxon>
        <taxon>Streptomycetaceae</taxon>
        <taxon>Streptomyces</taxon>
    </lineage>
</organism>
<protein>
    <recommendedName>
        <fullName evidence="3">TnsA-like heteromeric transposase endonuclease subunit</fullName>
    </recommendedName>
</protein>
<dbReference type="PATRIC" id="fig|700597.3.peg.79"/>
<sequence length="302" mass="33576">MPVTDVDVHDLVRAQPWRRHLTYRGEQLDLGIYAAISTGQNPVATDGIWERMELADFDPTVRSMIGQPFKLRAEQGPGKAGYIPDLMLISSDGTITLIDSSPTAGELCPSERVLDWAEEVVNARGWTYEWWTGPKDAQHYTNIKALGGFCRPMHPVQQALIEPTLSLCADAELPIHAVEKSLTHEKMPQPMVRAVIQHLLWWGDLTTDLHRPITTGTRLRTDAAARRPAPDQWDVGTRLVLGHDRGTIVRCEGDDLVVGLDPSGFGQGERSFSRHDLAEKATALPTAYQRPLLPAQPFTVPR</sequence>
<dbReference type="InterPro" id="IPR048000">
    <property type="entry name" value="TnsA-like"/>
</dbReference>
<evidence type="ECO:0000313" key="2">
    <source>
        <dbReference type="Proteomes" id="UP000004217"/>
    </source>
</evidence>
<gene>
    <name evidence="1" type="ORF">SZN_00425</name>
</gene>
<evidence type="ECO:0000313" key="1">
    <source>
        <dbReference type="EMBL" id="EGX61780.1"/>
    </source>
</evidence>
<keyword evidence="2" id="KW-1185">Reference proteome</keyword>
<dbReference type="OrthoDB" id="3403133at2"/>